<protein>
    <recommendedName>
        <fullName evidence="4">General stress protein CsbD</fullName>
    </recommendedName>
</protein>
<feature type="region of interest" description="Disordered" evidence="1">
    <location>
        <begin position="1"/>
        <end position="63"/>
    </location>
</feature>
<evidence type="ECO:0000256" key="1">
    <source>
        <dbReference type="SAM" id="MobiDB-lite"/>
    </source>
</evidence>
<proteinExistence type="predicted"/>
<evidence type="ECO:0000313" key="3">
    <source>
        <dbReference type="Proteomes" id="UP000198217"/>
    </source>
</evidence>
<reference evidence="2 3" key="1">
    <citation type="submission" date="2016-06" db="EMBL/GenBank/DDBJ databases">
        <authorList>
            <person name="Kjaerup R.B."/>
            <person name="Dalgaard T.S."/>
            <person name="Juul-Madsen H.R."/>
        </authorList>
    </citation>
    <scope>NUCLEOTIDE SEQUENCE [LARGE SCALE GENOMIC DNA]</scope>
    <source>
        <strain evidence="2 3">DSM 43904</strain>
    </source>
</reference>
<name>A0A1C5JZ87_9ACTN</name>
<sequence length="63" mass="7213">MSFERANDRVEQVAGPAKAQLGDMNQDERAQAERVMQRDRIRGKQPGEHVQEDARDVREDFSG</sequence>
<dbReference type="Proteomes" id="UP000198217">
    <property type="component" value="Chromosome I"/>
</dbReference>
<accession>A0A1C5JZ87</accession>
<gene>
    <name evidence="2" type="ORF">GA0070609_5176</name>
</gene>
<feature type="compositionally biased region" description="Basic and acidic residues" evidence="1">
    <location>
        <begin position="26"/>
        <end position="63"/>
    </location>
</feature>
<dbReference type="RefSeq" id="WP_088996134.1">
    <property type="nucleotide sequence ID" value="NZ_JBFAQF010000003.1"/>
</dbReference>
<dbReference type="EMBL" id="LT607750">
    <property type="protein sequence ID" value="SCG75855.1"/>
    <property type="molecule type" value="Genomic_DNA"/>
</dbReference>
<evidence type="ECO:0000313" key="2">
    <source>
        <dbReference type="EMBL" id="SCG75855.1"/>
    </source>
</evidence>
<feature type="compositionally biased region" description="Basic and acidic residues" evidence="1">
    <location>
        <begin position="1"/>
        <end position="11"/>
    </location>
</feature>
<keyword evidence="3" id="KW-1185">Reference proteome</keyword>
<organism evidence="2 3">
    <name type="scientific">Micromonospora echinaurantiaca</name>
    <dbReference type="NCBI Taxonomy" id="47857"/>
    <lineage>
        <taxon>Bacteria</taxon>
        <taxon>Bacillati</taxon>
        <taxon>Actinomycetota</taxon>
        <taxon>Actinomycetes</taxon>
        <taxon>Micromonosporales</taxon>
        <taxon>Micromonosporaceae</taxon>
        <taxon>Micromonospora</taxon>
    </lineage>
</organism>
<evidence type="ECO:0008006" key="4">
    <source>
        <dbReference type="Google" id="ProtNLM"/>
    </source>
</evidence>
<dbReference type="AlphaFoldDB" id="A0A1C5JZ87"/>